<evidence type="ECO:0000313" key="2">
    <source>
        <dbReference type="Proteomes" id="UP000005336"/>
    </source>
</evidence>
<dbReference type="EMBL" id="AGAZ01000002">
    <property type="protein sequence ID" value="EGZ51347.1"/>
    <property type="molecule type" value="Genomic_DNA"/>
</dbReference>
<dbReference type="PATRIC" id="fig|1030841.3.peg.107"/>
<comment type="caution">
    <text evidence="1">The sequence shown here is derived from an EMBL/GenBank/DDBJ whole genome shotgun (WGS) entry which is preliminary data.</text>
</comment>
<name>G4CLY9_9NEIS</name>
<reference evidence="1 2" key="1">
    <citation type="submission" date="2011-06" db="EMBL/GenBank/DDBJ databases">
        <authorList>
            <person name="Muzny D."/>
            <person name="Qin X."/>
            <person name="Deng J."/>
            <person name="Jiang H."/>
            <person name="Liu Y."/>
            <person name="Qu J."/>
            <person name="Song X.-Z."/>
            <person name="Zhang L."/>
            <person name="Thornton R."/>
            <person name="Coyle M."/>
            <person name="Francisco L."/>
            <person name="Jackson L."/>
            <person name="Javaid M."/>
            <person name="Korchina V."/>
            <person name="Kovar C."/>
            <person name="Mata R."/>
            <person name="Mathew T."/>
            <person name="Ngo R."/>
            <person name="Nguyen L."/>
            <person name="Nguyen N."/>
            <person name="Okwuonu G."/>
            <person name="Ongeri F."/>
            <person name="Pham C."/>
            <person name="Simmons D."/>
            <person name="Wilczek-Boney K."/>
            <person name="Hale W."/>
            <person name="Jakkamsetti A."/>
            <person name="Pham P."/>
            <person name="Ruth R."/>
            <person name="San Lucas F."/>
            <person name="Warren J."/>
            <person name="Zhang J."/>
            <person name="Zhao Z."/>
            <person name="Zhou C."/>
            <person name="Zhu D."/>
            <person name="Lee S."/>
            <person name="Bess C."/>
            <person name="Blankenburg K."/>
            <person name="Forbes L."/>
            <person name="Fu Q."/>
            <person name="Gubbala S."/>
            <person name="Hirani K."/>
            <person name="Jayaseelan J.C."/>
            <person name="Lara F."/>
            <person name="Munidasa M."/>
            <person name="Palculict T."/>
            <person name="Patil S."/>
            <person name="Pu L.-L."/>
            <person name="Saada N."/>
            <person name="Tang L."/>
            <person name="Weissenberger G."/>
            <person name="Zhu Y."/>
            <person name="Hemphill L."/>
            <person name="Shang Y."/>
            <person name="Youmans B."/>
            <person name="Ayvaz T."/>
            <person name="Ross M."/>
            <person name="Santibanez J."/>
            <person name="Aqrawi P."/>
            <person name="Gross S."/>
            <person name="Joshi V."/>
            <person name="Fowler G."/>
            <person name="Nazareth L."/>
            <person name="Reid J."/>
            <person name="Worley K."/>
            <person name="Petrosino J."/>
            <person name="Highlander S."/>
            <person name="Gibbs R."/>
        </authorList>
    </citation>
    <scope>NUCLEOTIDE SEQUENCE [LARGE SCALE GENOMIC DNA]</scope>
    <source>
        <strain evidence="1 2">9715</strain>
    </source>
</reference>
<gene>
    <name evidence="1" type="ORF">HMPREF9370_0098</name>
</gene>
<keyword evidence="2" id="KW-1185">Reference proteome</keyword>
<organism evidence="1 2">
    <name type="scientific">Neisseria wadsworthii 9715</name>
    <dbReference type="NCBI Taxonomy" id="1030841"/>
    <lineage>
        <taxon>Bacteria</taxon>
        <taxon>Pseudomonadati</taxon>
        <taxon>Pseudomonadota</taxon>
        <taxon>Betaproteobacteria</taxon>
        <taxon>Neisseriales</taxon>
        <taxon>Neisseriaceae</taxon>
        <taxon>Neisseria</taxon>
    </lineage>
</organism>
<protein>
    <submittedName>
        <fullName evidence="1">Uncharacterized protein</fullName>
    </submittedName>
</protein>
<sequence length="42" mass="5047">MYRNKNACLKNFTDRHFYIIIHTILVNEIIKTGFSSFSFLFC</sequence>
<accession>G4CLY9</accession>
<dbReference type="AlphaFoldDB" id="G4CLY9"/>
<evidence type="ECO:0000313" key="1">
    <source>
        <dbReference type="EMBL" id="EGZ51347.1"/>
    </source>
</evidence>
<dbReference type="HOGENOM" id="CLU_3254644_0_0_4"/>
<dbReference type="Proteomes" id="UP000005336">
    <property type="component" value="Unassembled WGS sequence"/>
</dbReference>
<proteinExistence type="predicted"/>